<proteinExistence type="predicted"/>
<feature type="region of interest" description="Disordered" evidence="1">
    <location>
        <begin position="150"/>
        <end position="169"/>
    </location>
</feature>
<dbReference type="InterPro" id="IPR000835">
    <property type="entry name" value="HTH_MarR-typ"/>
</dbReference>
<gene>
    <name evidence="3" type="ORF">CEB94_00585</name>
</gene>
<organism evidence="3 4">
    <name type="scientific">Streptomyces hawaiiensis</name>
    <dbReference type="NCBI Taxonomy" id="67305"/>
    <lineage>
        <taxon>Bacteria</taxon>
        <taxon>Bacillati</taxon>
        <taxon>Actinomycetota</taxon>
        <taxon>Actinomycetes</taxon>
        <taxon>Kitasatosporales</taxon>
        <taxon>Streptomycetaceae</taxon>
        <taxon>Streptomyces</taxon>
    </lineage>
</organism>
<evidence type="ECO:0000313" key="3">
    <source>
        <dbReference type="EMBL" id="QCD60364.1"/>
    </source>
</evidence>
<name>A0A6G5RR91_9ACTN</name>
<dbReference type="AlphaFoldDB" id="A0A6G5RR91"/>
<dbReference type="GO" id="GO:0003700">
    <property type="term" value="F:DNA-binding transcription factor activity"/>
    <property type="evidence" value="ECO:0007669"/>
    <property type="project" value="InterPro"/>
</dbReference>
<dbReference type="SUPFAM" id="SSF46785">
    <property type="entry name" value="Winged helix' DNA-binding domain"/>
    <property type="match status" value="1"/>
</dbReference>
<dbReference type="GO" id="GO:0006950">
    <property type="term" value="P:response to stress"/>
    <property type="evidence" value="ECO:0007669"/>
    <property type="project" value="TreeGrafter"/>
</dbReference>
<dbReference type="Pfam" id="PF12802">
    <property type="entry name" value="MarR_2"/>
    <property type="match status" value="1"/>
</dbReference>
<dbReference type="SMART" id="SM00347">
    <property type="entry name" value="HTH_MARR"/>
    <property type="match status" value="1"/>
</dbReference>
<dbReference type="Gene3D" id="1.10.10.10">
    <property type="entry name" value="Winged helix-like DNA-binding domain superfamily/Winged helix DNA-binding domain"/>
    <property type="match status" value="1"/>
</dbReference>
<evidence type="ECO:0000313" key="4">
    <source>
        <dbReference type="Proteomes" id="UP000495940"/>
    </source>
</evidence>
<evidence type="ECO:0000259" key="2">
    <source>
        <dbReference type="PROSITE" id="PS50995"/>
    </source>
</evidence>
<protein>
    <submittedName>
        <fullName evidence="3">MarR family transcriptional regulator</fullName>
    </submittedName>
</protein>
<dbReference type="Proteomes" id="UP000495940">
    <property type="component" value="Chromosome"/>
</dbReference>
<reference evidence="3 4" key="1">
    <citation type="submission" date="2017-06" db="EMBL/GenBank/DDBJ databases">
        <title>Complete Genome Sequence of Streptomyces hawaiiensis NRRL 15010 and insights into acyldepsipeptides biosynthesis.</title>
        <authorList>
            <person name="Mariita R.M."/>
            <person name="Sello J.K."/>
        </authorList>
    </citation>
    <scope>NUCLEOTIDE SEQUENCE [LARGE SCALE GENOMIC DNA]</scope>
    <source>
        <strain evidence="3 4">ATCC 12236</strain>
    </source>
</reference>
<dbReference type="EMBL" id="CP021978">
    <property type="protein sequence ID" value="QCD60364.1"/>
    <property type="molecule type" value="Genomic_DNA"/>
</dbReference>
<dbReference type="PROSITE" id="PS50995">
    <property type="entry name" value="HTH_MARR_2"/>
    <property type="match status" value="1"/>
</dbReference>
<dbReference type="InterPro" id="IPR036390">
    <property type="entry name" value="WH_DNA-bd_sf"/>
</dbReference>
<dbReference type="KEGG" id="shaw:CEB94_00585"/>
<dbReference type="RefSeq" id="WP_175436827.1">
    <property type="nucleotide sequence ID" value="NZ_CP021978.1"/>
</dbReference>
<dbReference type="PANTHER" id="PTHR33164:SF99">
    <property type="entry name" value="MARR FAMILY REGULATORY PROTEIN"/>
    <property type="match status" value="1"/>
</dbReference>
<feature type="domain" description="HTH marR-type" evidence="2">
    <location>
        <begin position="12"/>
        <end position="148"/>
    </location>
</feature>
<dbReference type="InterPro" id="IPR036388">
    <property type="entry name" value="WH-like_DNA-bd_sf"/>
</dbReference>
<sequence>MNEPSRWLTPAEQNAWRSFIRAQERLGGRVSRHLQSDSHLSVADYAVLVHLADAPGGRMRSADLAASVGWEKSRMSHQVSRMVKRRLVVREWCPEDGRGAFGVITPEGRAMIEAAAPSHVETVRRLFIDSLTPEELEVLTRVANRVLEHLEQRPMQGGSSGSSSPRPPR</sequence>
<accession>A0A6G5RR91</accession>
<dbReference type="PANTHER" id="PTHR33164">
    <property type="entry name" value="TRANSCRIPTIONAL REGULATOR, MARR FAMILY"/>
    <property type="match status" value="1"/>
</dbReference>
<evidence type="ECO:0000256" key="1">
    <source>
        <dbReference type="SAM" id="MobiDB-lite"/>
    </source>
</evidence>
<keyword evidence="4" id="KW-1185">Reference proteome</keyword>
<dbReference type="InterPro" id="IPR039422">
    <property type="entry name" value="MarR/SlyA-like"/>
</dbReference>